<protein>
    <submittedName>
        <fullName evidence="3">Farnesol dehydrogenase</fullName>
    </submittedName>
</protein>
<organism evidence="3 4">
    <name type="scientific">Eumeta variegata</name>
    <name type="common">Bagworm moth</name>
    <name type="synonym">Eumeta japonica</name>
    <dbReference type="NCBI Taxonomy" id="151549"/>
    <lineage>
        <taxon>Eukaryota</taxon>
        <taxon>Metazoa</taxon>
        <taxon>Ecdysozoa</taxon>
        <taxon>Arthropoda</taxon>
        <taxon>Hexapoda</taxon>
        <taxon>Insecta</taxon>
        <taxon>Pterygota</taxon>
        <taxon>Neoptera</taxon>
        <taxon>Endopterygota</taxon>
        <taxon>Lepidoptera</taxon>
        <taxon>Glossata</taxon>
        <taxon>Ditrysia</taxon>
        <taxon>Tineoidea</taxon>
        <taxon>Psychidae</taxon>
        <taxon>Oiketicinae</taxon>
        <taxon>Eumeta</taxon>
    </lineage>
</organism>
<name>A0A4C1Y1V3_EUMVA</name>
<dbReference type="OrthoDB" id="1933717at2759"/>
<dbReference type="Proteomes" id="UP000299102">
    <property type="component" value="Unassembled WGS sequence"/>
</dbReference>
<evidence type="ECO:0000313" key="4">
    <source>
        <dbReference type="Proteomes" id="UP000299102"/>
    </source>
</evidence>
<proteinExistence type="inferred from homology"/>
<dbReference type="Pfam" id="PF00106">
    <property type="entry name" value="adh_short"/>
    <property type="match status" value="1"/>
</dbReference>
<dbReference type="Gene3D" id="3.40.50.720">
    <property type="entry name" value="NAD(P)-binding Rossmann-like Domain"/>
    <property type="match status" value="1"/>
</dbReference>
<evidence type="ECO:0000256" key="2">
    <source>
        <dbReference type="ARBA" id="ARBA00023002"/>
    </source>
</evidence>
<dbReference type="EMBL" id="BGZK01001042">
    <property type="protein sequence ID" value="GBP69490.1"/>
    <property type="molecule type" value="Genomic_DNA"/>
</dbReference>
<evidence type="ECO:0000313" key="3">
    <source>
        <dbReference type="EMBL" id="GBP69490.1"/>
    </source>
</evidence>
<comment type="caution">
    <text evidence="3">The sequence shown here is derived from an EMBL/GenBank/DDBJ whole genome shotgun (WGS) entry which is preliminary data.</text>
</comment>
<accession>A0A4C1Y1V3</accession>
<dbReference type="GO" id="GO:0016491">
    <property type="term" value="F:oxidoreductase activity"/>
    <property type="evidence" value="ECO:0007669"/>
    <property type="project" value="UniProtKB-KW"/>
</dbReference>
<comment type="similarity">
    <text evidence="1">Belongs to the short-chain dehydrogenases/reductases (SDR) family.</text>
</comment>
<evidence type="ECO:0000256" key="1">
    <source>
        <dbReference type="ARBA" id="ARBA00006484"/>
    </source>
</evidence>
<dbReference type="InterPro" id="IPR036291">
    <property type="entry name" value="NAD(P)-bd_dom_sf"/>
</dbReference>
<dbReference type="PRINTS" id="PR00081">
    <property type="entry name" value="GDHRDH"/>
</dbReference>
<gene>
    <name evidence="3" type="primary">SDR-1</name>
    <name evidence="3" type="ORF">EVAR_43738_1</name>
</gene>
<sequence>MELWAGKTAVVTGASAGIGAAVALALADAGLVVVAGARRVELVEELQERVKGPGRIIPVKCDVGRPEDLARLMATAAAGGGVDVLVNNAALLHNGTVSDCQGSGTLLEDIEQSWSVNVMAVVRATRLAVNSKGEHLLIMMMAPGARHHHDQQVLSVHEICWRRCYGGGEATRLAVNSKGEHLLIMMMAPGAPSS</sequence>
<dbReference type="PANTHER" id="PTHR43115">
    <property type="entry name" value="DEHYDROGENASE/REDUCTASE SDR FAMILY MEMBER 11"/>
    <property type="match status" value="1"/>
</dbReference>
<dbReference type="AlphaFoldDB" id="A0A4C1Y1V3"/>
<dbReference type="PANTHER" id="PTHR43115:SF4">
    <property type="entry name" value="DEHYDROGENASE_REDUCTASE SDR FAMILY MEMBER 11"/>
    <property type="match status" value="1"/>
</dbReference>
<dbReference type="STRING" id="151549.A0A4C1Y1V3"/>
<reference evidence="3 4" key="1">
    <citation type="journal article" date="2019" name="Commun. Biol.">
        <title>The bagworm genome reveals a unique fibroin gene that provides high tensile strength.</title>
        <authorList>
            <person name="Kono N."/>
            <person name="Nakamura H."/>
            <person name="Ohtoshi R."/>
            <person name="Tomita M."/>
            <person name="Numata K."/>
            <person name="Arakawa K."/>
        </authorList>
    </citation>
    <scope>NUCLEOTIDE SEQUENCE [LARGE SCALE GENOMIC DNA]</scope>
</reference>
<keyword evidence="4" id="KW-1185">Reference proteome</keyword>
<dbReference type="InterPro" id="IPR002347">
    <property type="entry name" value="SDR_fam"/>
</dbReference>
<keyword evidence="2" id="KW-0560">Oxidoreductase</keyword>
<dbReference type="SUPFAM" id="SSF51735">
    <property type="entry name" value="NAD(P)-binding Rossmann-fold domains"/>
    <property type="match status" value="1"/>
</dbReference>